<dbReference type="PANTHER" id="PTHR34975">
    <property type="entry name" value="SPORE GERMINATION PROTEIN A2"/>
    <property type="match status" value="1"/>
</dbReference>
<feature type="transmembrane region" description="Helical" evidence="8">
    <location>
        <begin position="298"/>
        <end position="317"/>
    </location>
</feature>
<protein>
    <recommendedName>
        <fullName evidence="11">Transporter</fullName>
    </recommendedName>
</protein>
<accession>A0ABQ5N441</accession>
<keyword evidence="7 8" id="KW-0472">Membrane</keyword>
<feature type="transmembrane region" description="Helical" evidence="8">
    <location>
        <begin position="329"/>
        <end position="348"/>
    </location>
</feature>
<sequence length="357" mass="40361">MKQRFYYLAMCTTILSHFILYAPYILKQNLYDGTGTAIIIALIVSSANAYMTIYVYNTYKNKNLLDINRILLGKFFGGFFSFINIIANLTISFFMYRGLIEVISRFMLTSTPSWIIAITLTLIFYVGLLNTNKSFLQFVGFISIFVMFSCIIYILLSMKSFHMYYAKAAFIHSFKTPKLITIGAASFFFTGVSHLALFNPEFKRLNFRGTLSIYIFIGVAVAILAVYLPAGMLGPYYMQKVLLTVMSASDTISVDLFIIERAAYILLPMVFLLGASDTIIWGYMGWGLTRTAIPNKKVNLGIFNIIIVLFAFLASRLKESTDVMEYGSIGISIALASHYLLFVILFIMTKIKEGRKA</sequence>
<dbReference type="InterPro" id="IPR004761">
    <property type="entry name" value="Spore_GerAB"/>
</dbReference>
<feature type="transmembrane region" description="Helical" evidence="8">
    <location>
        <begin position="76"/>
        <end position="96"/>
    </location>
</feature>
<evidence type="ECO:0000256" key="6">
    <source>
        <dbReference type="ARBA" id="ARBA00022989"/>
    </source>
</evidence>
<name>A0ABQ5N441_9CLOT</name>
<proteinExistence type="inferred from homology"/>
<feature type="transmembrane region" description="Helical" evidence="8">
    <location>
        <begin position="6"/>
        <end position="26"/>
    </location>
</feature>
<evidence type="ECO:0000256" key="1">
    <source>
        <dbReference type="ARBA" id="ARBA00004141"/>
    </source>
</evidence>
<evidence type="ECO:0000313" key="9">
    <source>
        <dbReference type="EMBL" id="GLC29984.1"/>
    </source>
</evidence>
<evidence type="ECO:0000256" key="7">
    <source>
        <dbReference type="ARBA" id="ARBA00023136"/>
    </source>
</evidence>
<evidence type="ECO:0008006" key="11">
    <source>
        <dbReference type="Google" id="ProtNLM"/>
    </source>
</evidence>
<feature type="transmembrane region" description="Helical" evidence="8">
    <location>
        <begin position="38"/>
        <end position="56"/>
    </location>
</feature>
<evidence type="ECO:0000256" key="8">
    <source>
        <dbReference type="SAM" id="Phobius"/>
    </source>
</evidence>
<gene>
    <name evidence="9" type="ORF">bsdE14_13940</name>
</gene>
<feature type="transmembrane region" description="Helical" evidence="8">
    <location>
        <begin position="265"/>
        <end position="286"/>
    </location>
</feature>
<keyword evidence="10" id="KW-1185">Reference proteome</keyword>
<keyword evidence="3" id="KW-0813">Transport</keyword>
<comment type="similarity">
    <text evidence="2">Belongs to the amino acid-polyamine-organocation (APC) superfamily. Spore germination protein (SGP) (TC 2.A.3.9) family.</text>
</comment>
<evidence type="ECO:0000256" key="4">
    <source>
        <dbReference type="ARBA" id="ARBA00022544"/>
    </source>
</evidence>
<dbReference type="EMBL" id="BRXR01000001">
    <property type="protein sequence ID" value="GLC29984.1"/>
    <property type="molecule type" value="Genomic_DNA"/>
</dbReference>
<feature type="transmembrane region" description="Helical" evidence="8">
    <location>
        <begin position="135"/>
        <end position="158"/>
    </location>
</feature>
<feature type="transmembrane region" description="Helical" evidence="8">
    <location>
        <begin position="179"/>
        <end position="199"/>
    </location>
</feature>
<keyword evidence="4" id="KW-0309">Germination</keyword>
<feature type="transmembrane region" description="Helical" evidence="8">
    <location>
        <begin position="211"/>
        <end position="229"/>
    </location>
</feature>
<dbReference type="Proteomes" id="UP001208567">
    <property type="component" value="Unassembled WGS sequence"/>
</dbReference>
<keyword evidence="5 8" id="KW-0812">Transmembrane</keyword>
<dbReference type="Pfam" id="PF03845">
    <property type="entry name" value="Spore_permease"/>
    <property type="match status" value="1"/>
</dbReference>
<comment type="subcellular location">
    <subcellularLocation>
        <location evidence="1">Membrane</location>
        <topology evidence="1">Multi-pass membrane protein</topology>
    </subcellularLocation>
</comment>
<comment type="caution">
    <text evidence="9">The sequence shown here is derived from an EMBL/GenBank/DDBJ whole genome shotgun (WGS) entry which is preliminary data.</text>
</comment>
<evidence type="ECO:0000313" key="10">
    <source>
        <dbReference type="Proteomes" id="UP001208567"/>
    </source>
</evidence>
<keyword evidence="6 8" id="KW-1133">Transmembrane helix</keyword>
<reference evidence="9 10" key="1">
    <citation type="journal article" date="2024" name="Int. J. Syst. Evol. Microbiol.">
        <title>Clostridium omnivorum sp. nov., isolated from anoxic soil under the treatment of reductive soil disinfestation.</title>
        <authorList>
            <person name="Ueki A."/>
            <person name="Tonouchi A."/>
            <person name="Kaku N."/>
            <person name="Honma S."/>
            <person name="Ueki K."/>
        </authorList>
    </citation>
    <scope>NUCLEOTIDE SEQUENCE [LARGE SCALE GENOMIC DNA]</scope>
    <source>
        <strain evidence="9 10">E14</strain>
    </source>
</reference>
<dbReference type="PANTHER" id="PTHR34975:SF2">
    <property type="entry name" value="SPORE GERMINATION PROTEIN A2"/>
    <property type="match status" value="1"/>
</dbReference>
<evidence type="ECO:0000256" key="2">
    <source>
        <dbReference type="ARBA" id="ARBA00007998"/>
    </source>
</evidence>
<evidence type="ECO:0000256" key="3">
    <source>
        <dbReference type="ARBA" id="ARBA00022448"/>
    </source>
</evidence>
<organism evidence="9 10">
    <name type="scientific">Clostridium omnivorum</name>
    <dbReference type="NCBI Taxonomy" id="1604902"/>
    <lineage>
        <taxon>Bacteria</taxon>
        <taxon>Bacillati</taxon>
        <taxon>Bacillota</taxon>
        <taxon>Clostridia</taxon>
        <taxon>Eubacteriales</taxon>
        <taxon>Clostridiaceae</taxon>
        <taxon>Clostridium</taxon>
    </lineage>
</organism>
<evidence type="ECO:0000256" key="5">
    <source>
        <dbReference type="ARBA" id="ARBA00022692"/>
    </source>
</evidence>
<feature type="transmembrane region" description="Helical" evidence="8">
    <location>
        <begin position="108"/>
        <end position="129"/>
    </location>
</feature>